<protein>
    <submittedName>
        <fullName evidence="4">11300_t:CDS:1</fullName>
    </submittedName>
</protein>
<keyword evidence="5" id="KW-1185">Reference proteome</keyword>
<name>A0A9N9FNP9_9GLOM</name>
<accession>A0A9N9FNP9</accession>
<dbReference type="InterPro" id="IPR002110">
    <property type="entry name" value="Ankyrin_rpt"/>
</dbReference>
<organism evidence="4 5">
    <name type="scientific">Acaulospora morrowiae</name>
    <dbReference type="NCBI Taxonomy" id="94023"/>
    <lineage>
        <taxon>Eukaryota</taxon>
        <taxon>Fungi</taxon>
        <taxon>Fungi incertae sedis</taxon>
        <taxon>Mucoromycota</taxon>
        <taxon>Glomeromycotina</taxon>
        <taxon>Glomeromycetes</taxon>
        <taxon>Diversisporales</taxon>
        <taxon>Acaulosporaceae</taxon>
        <taxon>Acaulospora</taxon>
    </lineage>
</organism>
<gene>
    <name evidence="4" type="ORF">AMORRO_LOCUS5548</name>
</gene>
<reference evidence="4" key="1">
    <citation type="submission" date="2021-06" db="EMBL/GenBank/DDBJ databases">
        <authorList>
            <person name="Kallberg Y."/>
            <person name="Tangrot J."/>
            <person name="Rosling A."/>
        </authorList>
    </citation>
    <scope>NUCLEOTIDE SEQUENCE</scope>
    <source>
        <strain evidence="4">CL551</strain>
    </source>
</reference>
<dbReference type="PANTHER" id="PTHR24180">
    <property type="entry name" value="CYCLIN-DEPENDENT KINASE INHIBITOR 2C-RELATED"/>
    <property type="match status" value="1"/>
</dbReference>
<dbReference type="AlphaFoldDB" id="A0A9N9FNP9"/>
<dbReference type="OrthoDB" id="194358at2759"/>
<dbReference type="InterPro" id="IPR051637">
    <property type="entry name" value="Ank_repeat_dom-contain_49"/>
</dbReference>
<feature type="repeat" description="ANK" evidence="3">
    <location>
        <begin position="242"/>
        <end position="274"/>
    </location>
</feature>
<keyword evidence="1" id="KW-0677">Repeat</keyword>
<dbReference type="Gene3D" id="1.25.40.20">
    <property type="entry name" value="Ankyrin repeat-containing domain"/>
    <property type="match status" value="1"/>
</dbReference>
<dbReference type="PANTHER" id="PTHR24180:SF45">
    <property type="entry name" value="POLY [ADP-RIBOSE] POLYMERASE TANKYRASE"/>
    <property type="match status" value="1"/>
</dbReference>
<sequence length="354" mass="39377">HGESDGDITLIMYERRILGDVNSPIFVKQTKNSERGGISSIKFLSYFILSVALELYKLIQAIFKRANATPTSYAKSDSDATILMKIFLKHGADPSQGLPYEQFNMLKRLKARKSNISNLAGSIKTSHKSISRQIGSKHVKAEKVKEEMKIYAKDKWVIPLNIAAVSGNIEIVKILLSRMDRSNIASSSFCLSMQHDIMLTLDLVHAGANVNQQDLRFDPFNISHDRAVIDTLEADANAKGENDWTPLYEAISQKHINVCQILVVVGTNVELKDKSGKTVRDLGLLCDSTGVPNLQKNKQNGYILGSKATQPNEKISTNSTNHKTKPFFKKSYHNFSVLLKAGDHIESKSPNTKC</sequence>
<dbReference type="InterPro" id="IPR036770">
    <property type="entry name" value="Ankyrin_rpt-contain_sf"/>
</dbReference>
<evidence type="ECO:0000256" key="1">
    <source>
        <dbReference type="ARBA" id="ARBA00022737"/>
    </source>
</evidence>
<proteinExistence type="predicted"/>
<dbReference type="PROSITE" id="PS50088">
    <property type="entry name" value="ANK_REPEAT"/>
    <property type="match status" value="1"/>
</dbReference>
<dbReference type="Pfam" id="PF00023">
    <property type="entry name" value="Ank"/>
    <property type="match status" value="1"/>
</dbReference>
<dbReference type="EMBL" id="CAJVPV010003374">
    <property type="protein sequence ID" value="CAG8550444.1"/>
    <property type="molecule type" value="Genomic_DNA"/>
</dbReference>
<keyword evidence="2 3" id="KW-0040">ANK repeat</keyword>
<comment type="caution">
    <text evidence="4">The sequence shown here is derived from an EMBL/GenBank/DDBJ whole genome shotgun (WGS) entry which is preliminary data.</text>
</comment>
<feature type="non-terminal residue" evidence="4">
    <location>
        <position position="354"/>
    </location>
</feature>
<evidence type="ECO:0000313" key="5">
    <source>
        <dbReference type="Proteomes" id="UP000789342"/>
    </source>
</evidence>
<dbReference type="SMART" id="SM00248">
    <property type="entry name" value="ANK"/>
    <property type="match status" value="2"/>
</dbReference>
<dbReference type="Proteomes" id="UP000789342">
    <property type="component" value="Unassembled WGS sequence"/>
</dbReference>
<evidence type="ECO:0000256" key="2">
    <source>
        <dbReference type="ARBA" id="ARBA00023043"/>
    </source>
</evidence>
<dbReference type="SUPFAM" id="SSF48403">
    <property type="entry name" value="Ankyrin repeat"/>
    <property type="match status" value="1"/>
</dbReference>
<evidence type="ECO:0000256" key="3">
    <source>
        <dbReference type="PROSITE-ProRule" id="PRU00023"/>
    </source>
</evidence>
<evidence type="ECO:0000313" key="4">
    <source>
        <dbReference type="EMBL" id="CAG8550444.1"/>
    </source>
</evidence>